<name>A0ABR2E3M0_9ROSI</name>
<organism evidence="2 3">
    <name type="scientific">Hibiscus sabdariffa</name>
    <name type="common">roselle</name>
    <dbReference type="NCBI Taxonomy" id="183260"/>
    <lineage>
        <taxon>Eukaryota</taxon>
        <taxon>Viridiplantae</taxon>
        <taxon>Streptophyta</taxon>
        <taxon>Embryophyta</taxon>
        <taxon>Tracheophyta</taxon>
        <taxon>Spermatophyta</taxon>
        <taxon>Magnoliopsida</taxon>
        <taxon>eudicotyledons</taxon>
        <taxon>Gunneridae</taxon>
        <taxon>Pentapetalae</taxon>
        <taxon>rosids</taxon>
        <taxon>malvids</taxon>
        <taxon>Malvales</taxon>
        <taxon>Malvaceae</taxon>
        <taxon>Malvoideae</taxon>
        <taxon>Hibiscus</taxon>
    </lineage>
</organism>
<gene>
    <name evidence="2" type="ORF">V6N12_040396</name>
</gene>
<dbReference type="EMBL" id="JBBPBM010000020">
    <property type="protein sequence ID" value="KAK8551773.1"/>
    <property type="molecule type" value="Genomic_DNA"/>
</dbReference>
<keyword evidence="3" id="KW-1185">Reference proteome</keyword>
<reference evidence="2 3" key="1">
    <citation type="journal article" date="2024" name="G3 (Bethesda)">
        <title>Genome assembly of Hibiscus sabdariffa L. provides insights into metabolisms of medicinal natural products.</title>
        <authorList>
            <person name="Kim T."/>
        </authorList>
    </citation>
    <scope>NUCLEOTIDE SEQUENCE [LARGE SCALE GENOMIC DNA]</scope>
    <source>
        <strain evidence="2">TK-2024</strain>
        <tissue evidence="2">Old leaves</tissue>
    </source>
</reference>
<feature type="region of interest" description="Disordered" evidence="1">
    <location>
        <begin position="62"/>
        <end position="81"/>
    </location>
</feature>
<evidence type="ECO:0000256" key="1">
    <source>
        <dbReference type="SAM" id="MobiDB-lite"/>
    </source>
</evidence>
<evidence type="ECO:0000313" key="2">
    <source>
        <dbReference type="EMBL" id="KAK8551773.1"/>
    </source>
</evidence>
<protein>
    <submittedName>
        <fullName evidence="2">Uncharacterized protein</fullName>
    </submittedName>
</protein>
<proteinExistence type="predicted"/>
<accession>A0ABR2E3M0</accession>
<dbReference type="Proteomes" id="UP001472677">
    <property type="component" value="Unassembled WGS sequence"/>
</dbReference>
<evidence type="ECO:0000313" key="3">
    <source>
        <dbReference type="Proteomes" id="UP001472677"/>
    </source>
</evidence>
<sequence length="81" mass="8990">MEAKEERFRGVGEGGWECDDGLGFERSEIGKNPSGGTLLTTPIMFKRNKAVPFDFQGLCAKESSGPKSNPPFHQKARRIFD</sequence>
<comment type="caution">
    <text evidence="2">The sequence shown here is derived from an EMBL/GenBank/DDBJ whole genome shotgun (WGS) entry which is preliminary data.</text>
</comment>